<proteinExistence type="predicted"/>
<evidence type="ECO:0000256" key="1">
    <source>
        <dbReference type="ARBA" id="ARBA00022825"/>
    </source>
</evidence>
<keyword evidence="1" id="KW-0720">Serine protease</keyword>
<name>A0A3S2TQZ7_9BACI</name>
<dbReference type="RefSeq" id="WP_127742800.1">
    <property type="nucleotide sequence ID" value="NZ_RZTZ01000026.1"/>
</dbReference>
<dbReference type="AlphaFoldDB" id="A0A3S2TQZ7"/>
<comment type="caution">
    <text evidence="2">The sequence shown here is derived from an EMBL/GenBank/DDBJ whole genome shotgun (WGS) entry which is preliminary data.</text>
</comment>
<dbReference type="InterPro" id="IPR043504">
    <property type="entry name" value="Peptidase_S1_PA_chymotrypsin"/>
</dbReference>
<keyword evidence="3" id="KW-1185">Reference proteome</keyword>
<gene>
    <name evidence="2" type="ORF">EM808_27215</name>
</gene>
<dbReference type="EMBL" id="RZTZ01000026">
    <property type="protein sequence ID" value="RVT56531.1"/>
    <property type="molecule type" value="Genomic_DNA"/>
</dbReference>
<dbReference type="Gene3D" id="2.40.10.10">
    <property type="entry name" value="Trypsin-like serine proteases"/>
    <property type="match status" value="2"/>
</dbReference>
<accession>A0A3S2TQZ7</accession>
<organism evidence="2 3">
    <name type="scientific">Niallia taxi</name>
    <dbReference type="NCBI Taxonomy" id="2499688"/>
    <lineage>
        <taxon>Bacteria</taxon>
        <taxon>Bacillati</taxon>
        <taxon>Bacillota</taxon>
        <taxon>Bacilli</taxon>
        <taxon>Bacillales</taxon>
        <taxon>Bacillaceae</taxon>
        <taxon>Niallia</taxon>
    </lineage>
</organism>
<evidence type="ECO:0000313" key="2">
    <source>
        <dbReference type="EMBL" id="RVT56531.1"/>
    </source>
</evidence>
<keyword evidence="1" id="KW-0645">Protease</keyword>
<evidence type="ECO:0000313" key="3">
    <source>
        <dbReference type="Proteomes" id="UP000288024"/>
    </source>
</evidence>
<dbReference type="Proteomes" id="UP000288024">
    <property type="component" value="Unassembled WGS sequence"/>
</dbReference>
<keyword evidence="1" id="KW-0378">Hydrolase</keyword>
<dbReference type="InterPro" id="IPR009003">
    <property type="entry name" value="Peptidase_S1_PA"/>
</dbReference>
<dbReference type="SUPFAM" id="SSF50494">
    <property type="entry name" value="Trypsin-like serine proteases"/>
    <property type="match status" value="1"/>
</dbReference>
<reference evidence="2 3" key="1">
    <citation type="submission" date="2019-01" db="EMBL/GenBank/DDBJ databases">
        <title>Bacillus sp. M5HDSG1-1, whole genome shotgun sequence.</title>
        <authorList>
            <person name="Tuo L."/>
        </authorList>
    </citation>
    <scope>NUCLEOTIDE SEQUENCE [LARGE SCALE GENOMIC DNA]</scope>
    <source>
        <strain evidence="2 3">M5HDSG1-1</strain>
    </source>
</reference>
<evidence type="ECO:0008006" key="4">
    <source>
        <dbReference type="Google" id="ProtNLM"/>
    </source>
</evidence>
<protein>
    <recommendedName>
        <fullName evidence="4">Peptidase S1 domain-containing protein</fullName>
    </recommendedName>
</protein>
<dbReference type="GO" id="GO:0008236">
    <property type="term" value="F:serine-type peptidase activity"/>
    <property type="evidence" value="ECO:0007669"/>
    <property type="project" value="UniProtKB-KW"/>
</dbReference>
<sequence>MNTNNENKACNTGLLKIKQNKNKFISNASLIKGMNNPLVCTAAHCVFDWYKQLNANEVTFITNDNKEYEIEEIYISSEWVNNGVVDYDTAFMTLREPTLKTDYMAKPIFNNVSKNQKVLIPYIIKNLFGKKKVQMVENISFEDHIHNSSLLGLEGKLEVGSSGSPWLIKKENEYFQFSNTSLSFNSVQNIVWGPYWGEQIENLFLQANKQDSNLDNIKTFKL</sequence>